<reference evidence="2 3" key="1">
    <citation type="submission" date="2024-02" db="EMBL/GenBank/DDBJ databases">
        <authorList>
            <person name="Chen Y."/>
            <person name="Shah S."/>
            <person name="Dougan E. K."/>
            <person name="Thang M."/>
            <person name="Chan C."/>
        </authorList>
    </citation>
    <scope>NUCLEOTIDE SEQUENCE [LARGE SCALE GENOMIC DNA]</scope>
</reference>
<evidence type="ECO:0000313" key="3">
    <source>
        <dbReference type="Proteomes" id="UP001642464"/>
    </source>
</evidence>
<keyword evidence="1" id="KW-0472">Membrane</keyword>
<evidence type="ECO:0000256" key="1">
    <source>
        <dbReference type="SAM" id="Phobius"/>
    </source>
</evidence>
<dbReference type="Proteomes" id="UP001642464">
    <property type="component" value="Unassembled WGS sequence"/>
</dbReference>
<organism evidence="2 3">
    <name type="scientific">Durusdinium trenchii</name>
    <dbReference type="NCBI Taxonomy" id="1381693"/>
    <lineage>
        <taxon>Eukaryota</taxon>
        <taxon>Sar</taxon>
        <taxon>Alveolata</taxon>
        <taxon>Dinophyceae</taxon>
        <taxon>Suessiales</taxon>
        <taxon>Symbiodiniaceae</taxon>
        <taxon>Durusdinium</taxon>
    </lineage>
</organism>
<sequence length="189" mass="21454">MSSLHTRGYWRLVLEENDGDEQKLKDIVLKDTEVVGILAALVLTITVAVSTVVHSELKQPSYWRLIYVTLGFCSFIFSLISLMIASRLLLSINKLHPRKVLRCLELLEKGWASVDGFWWFHRSLIFLLLSVLISVYLLYGQSCFIICCVLGLLPGAMMWHLHRAHVGVVWPLINLVESETSDSDKNGLV</sequence>
<feature type="transmembrane region" description="Helical" evidence="1">
    <location>
        <begin position="65"/>
        <end position="90"/>
    </location>
</feature>
<accession>A0ABP0H5I7</accession>
<keyword evidence="1" id="KW-1133">Transmembrane helix</keyword>
<keyword evidence="1" id="KW-0812">Transmembrane</keyword>
<feature type="transmembrane region" description="Helical" evidence="1">
    <location>
        <begin position="124"/>
        <end position="153"/>
    </location>
</feature>
<feature type="transmembrane region" description="Helical" evidence="1">
    <location>
        <begin position="34"/>
        <end position="53"/>
    </location>
</feature>
<name>A0ABP0H5I7_9DINO</name>
<keyword evidence="3" id="KW-1185">Reference proteome</keyword>
<proteinExistence type="predicted"/>
<comment type="caution">
    <text evidence="2">The sequence shown here is derived from an EMBL/GenBank/DDBJ whole genome shotgun (WGS) entry which is preliminary data.</text>
</comment>
<evidence type="ECO:0000313" key="2">
    <source>
        <dbReference type="EMBL" id="CAK8985480.1"/>
    </source>
</evidence>
<gene>
    <name evidence="2" type="ORF">SCF082_LOCUS169</name>
</gene>
<dbReference type="EMBL" id="CAXAMM010000015">
    <property type="protein sequence ID" value="CAK8985480.1"/>
    <property type="molecule type" value="Genomic_DNA"/>
</dbReference>
<protein>
    <submittedName>
        <fullName evidence="2">Co-chaperone protein HscB-like</fullName>
    </submittedName>
</protein>